<keyword evidence="3" id="KW-1185">Reference proteome</keyword>
<accession>A0ABU1MJ39</accession>
<name>A0ABU1MJ39_9SPHN</name>
<dbReference type="PROSITE" id="PS51257">
    <property type="entry name" value="PROKAR_LIPOPROTEIN"/>
    <property type="match status" value="1"/>
</dbReference>
<evidence type="ECO:0000256" key="1">
    <source>
        <dbReference type="SAM" id="SignalP"/>
    </source>
</evidence>
<evidence type="ECO:0000313" key="2">
    <source>
        <dbReference type="EMBL" id="MDR6510354.1"/>
    </source>
</evidence>
<comment type="caution">
    <text evidence="2">The sequence shown here is derived from an EMBL/GenBank/DDBJ whole genome shotgun (WGS) entry which is preliminary data.</text>
</comment>
<proteinExistence type="predicted"/>
<feature type="chain" id="PRO_5046982632" description="Outer membrane protein beta-barrel domain-containing protein" evidence="1">
    <location>
        <begin position="22"/>
        <end position="134"/>
    </location>
</feature>
<dbReference type="EMBL" id="JAVDRD010000002">
    <property type="protein sequence ID" value="MDR6510354.1"/>
    <property type="molecule type" value="Genomic_DNA"/>
</dbReference>
<evidence type="ECO:0000313" key="3">
    <source>
        <dbReference type="Proteomes" id="UP001184150"/>
    </source>
</evidence>
<sequence length="134" mass="13695">MTRYGMGAALALALLACPALAQAKGLGVEATGGKADGQWGAELGASYSMGFGPFTVRPVVGAFIPTEDGASTSIYAKGEATFTIPAVAELGLGARLAHEKVRAYALAAFPILPKFKLTLQGGEHYGAAGLRFSF</sequence>
<dbReference type="Proteomes" id="UP001184150">
    <property type="component" value="Unassembled WGS sequence"/>
</dbReference>
<protein>
    <recommendedName>
        <fullName evidence="4">Outer membrane protein beta-barrel domain-containing protein</fullName>
    </recommendedName>
</protein>
<feature type="signal peptide" evidence="1">
    <location>
        <begin position="1"/>
        <end position="21"/>
    </location>
</feature>
<reference evidence="2 3" key="1">
    <citation type="submission" date="2023-07" db="EMBL/GenBank/DDBJ databases">
        <title>Sorghum-associated microbial communities from plants grown in Nebraska, USA.</title>
        <authorList>
            <person name="Schachtman D."/>
        </authorList>
    </citation>
    <scope>NUCLEOTIDE SEQUENCE [LARGE SCALE GENOMIC DNA]</scope>
    <source>
        <strain evidence="2 3">DS1027</strain>
    </source>
</reference>
<evidence type="ECO:0008006" key="4">
    <source>
        <dbReference type="Google" id="ProtNLM"/>
    </source>
</evidence>
<keyword evidence="1" id="KW-0732">Signal</keyword>
<gene>
    <name evidence="2" type="ORF">J2792_001214</name>
</gene>
<organism evidence="2 3">
    <name type="scientific">Novosphingobium capsulatum</name>
    <dbReference type="NCBI Taxonomy" id="13688"/>
    <lineage>
        <taxon>Bacteria</taxon>
        <taxon>Pseudomonadati</taxon>
        <taxon>Pseudomonadota</taxon>
        <taxon>Alphaproteobacteria</taxon>
        <taxon>Sphingomonadales</taxon>
        <taxon>Sphingomonadaceae</taxon>
        <taxon>Novosphingobium</taxon>
    </lineage>
</organism>
<dbReference type="RefSeq" id="WP_133726764.1">
    <property type="nucleotide sequence ID" value="NZ_JAVDRD010000002.1"/>
</dbReference>